<dbReference type="STRING" id="584787.GCA_001247655_01692"/>
<keyword evidence="3" id="KW-1185">Reference proteome</keyword>
<dbReference type="EMBL" id="RJUL01000001">
    <property type="protein sequence ID" value="ROQ30415.1"/>
    <property type="molecule type" value="Genomic_DNA"/>
</dbReference>
<dbReference type="RefSeq" id="WP_050657705.1">
    <property type="nucleotide sequence ID" value="NZ_JBLXAC010000014.1"/>
</dbReference>
<reference evidence="2 3" key="1">
    <citation type="submission" date="2018-11" db="EMBL/GenBank/DDBJ databases">
        <title>Genomic Encyclopedia of Type Strains, Phase IV (KMG-IV): sequencing the most valuable type-strain genomes for metagenomic binning, comparative biology and taxonomic classification.</title>
        <authorList>
            <person name="Goeker M."/>
        </authorList>
    </citation>
    <scope>NUCLEOTIDE SEQUENCE [LARGE SCALE GENOMIC DNA]</scope>
    <source>
        <strain evidence="2 3">DSM 21945</strain>
    </source>
</reference>
<organism evidence="2 3">
    <name type="scientific">Gallaecimonas pentaromativorans</name>
    <dbReference type="NCBI Taxonomy" id="584787"/>
    <lineage>
        <taxon>Bacteria</taxon>
        <taxon>Pseudomonadati</taxon>
        <taxon>Pseudomonadota</taxon>
        <taxon>Gammaproteobacteria</taxon>
        <taxon>Enterobacterales</taxon>
        <taxon>Gallaecimonadaceae</taxon>
        <taxon>Gallaecimonas</taxon>
    </lineage>
</organism>
<proteinExistence type="predicted"/>
<accession>A0A3N1PNV4</accession>
<gene>
    <name evidence="2" type="ORF">EDC28_101101</name>
</gene>
<dbReference type="AlphaFoldDB" id="A0A3N1PNV4"/>
<dbReference type="SUPFAM" id="SSF49503">
    <property type="entry name" value="Cupredoxins"/>
    <property type="match status" value="1"/>
</dbReference>
<dbReference type="OrthoDB" id="9800141at2"/>
<dbReference type="Gene3D" id="2.60.40.420">
    <property type="entry name" value="Cupredoxins - blue copper proteins"/>
    <property type="match status" value="1"/>
</dbReference>
<name>A0A3N1PNV4_9GAMM</name>
<evidence type="ECO:0000259" key="1">
    <source>
        <dbReference type="Pfam" id="PF13473"/>
    </source>
</evidence>
<dbReference type="InterPro" id="IPR028096">
    <property type="entry name" value="EfeO_Cupredoxin"/>
</dbReference>
<evidence type="ECO:0000313" key="3">
    <source>
        <dbReference type="Proteomes" id="UP000268033"/>
    </source>
</evidence>
<comment type="caution">
    <text evidence="2">The sequence shown here is derived from an EMBL/GenBank/DDBJ whole genome shotgun (WGS) entry which is preliminary data.</text>
</comment>
<dbReference type="InterPro" id="IPR008972">
    <property type="entry name" value="Cupredoxin"/>
</dbReference>
<protein>
    <submittedName>
        <fullName evidence="2">Cupredoxin-like protein</fullName>
    </submittedName>
</protein>
<sequence>MLVNLIGLLAIAFVVFWFWPRKGASKATPGNSEATIVVDGGVYEPERPVRPAGQPITLTFLRKDASACAQWVLFDGVDASTELPIGKPHTLTLPPLAPGEYVFHCQMNMYRGTLVVK</sequence>
<dbReference type="Proteomes" id="UP000268033">
    <property type="component" value="Unassembled WGS sequence"/>
</dbReference>
<evidence type="ECO:0000313" key="2">
    <source>
        <dbReference type="EMBL" id="ROQ30415.1"/>
    </source>
</evidence>
<dbReference type="Pfam" id="PF13473">
    <property type="entry name" value="Cupredoxin_1"/>
    <property type="match status" value="1"/>
</dbReference>
<feature type="domain" description="EfeO-type cupredoxin-like" evidence="1">
    <location>
        <begin position="11"/>
        <end position="116"/>
    </location>
</feature>